<sequence length="148" mass="15760">MKKMNLIWLMLFSLSLAACGNQEDISSAATDESAEQASEQPVAVSEAETIPSLLSAIRQQVGNPVASTVEECRVVGLGQRPCGGPERFLVYSTATTDEEQLMGLVERYNALAREQVSRSGMVGTCEVLPEPGLILRGGVCVAAEKALM</sequence>
<dbReference type="PROSITE" id="PS51257">
    <property type="entry name" value="PROKAR_LIPOPROTEIN"/>
    <property type="match status" value="1"/>
</dbReference>
<feature type="chain" id="PRO_5019100698" evidence="1">
    <location>
        <begin position="18"/>
        <end position="148"/>
    </location>
</feature>
<comment type="caution">
    <text evidence="2">The sequence shown here is derived from an EMBL/GenBank/DDBJ whole genome shotgun (WGS) entry which is preliminary data.</text>
</comment>
<keyword evidence="3" id="KW-1185">Reference proteome</keyword>
<evidence type="ECO:0000256" key="1">
    <source>
        <dbReference type="SAM" id="SignalP"/>
    </source>
</evidence>
<dbReference type="OrthoDB" id="8703681at2"/>
<evidence type="ECO:0000313" key="3">
    <source>
        <dbReference type="Proteomes" id="UP000288395"/>
    </source>
</evidence>
<protein>
    <submittedName>
        <fullName evidence="2">Uncharacterized protein</fullName>
    </submittedName>
</protein>
<dbReference type="AlphaFoldDB" id="A0A432W228"/>
<reference evidence="3" key="1">
    <citation type="journal article" date="2018" name="Front. Microbiol.">
        <title>Genome-Based Analysis Reveals the Taxonomy and Diversity of the Family Idiomarinaceae.</title>
        <authorList>
            <person name="Liu Y."/>
            <person name="Lai Q."/>
            <person name="Shao Z."/>
        </authorList>
    </citation>
    <scope>NUCLEOTIDE SEQUENCE [LARGE SCALE GENOMIC DNA]</scope>
    <source>
        <strain evidence="3">GBPy7</strain>
    </source>
</reference>
<feature type="signal peptide" evidence="1">
    <location>
        <begin position="1"/>
        <end position="17"/>
    </location>
</feature>
<dbReference type="Proteomes" id="UP000288395">
    <property type="component" value="Unassembled WGS sequence"/>
</dbReference>
<accession>A0A432W228</accession>
<dbReference type="EMBL" id="PIPJ01000001">
    <property type="protein sequence ID" value="RUO23282.1"/>
    <property type="molecule type" value="Genomic_DNA"/>
</dbReference>
<evidence type="ECO:0000313" key="2">
    <source>
        <dbReference type="EMBL" id="RUO23282.1"/>
    </source>
</evidence>
<proteinExistence type="predicted"/>
<name>A0A432W228_9GAMM</name>
<gene>
    <name evidence="2" type="ORF">CWE08_01115</name>
</gene>
<organism evidence="2 3">
    <name type="scientific">Aliidiomarina iranensis</name>
    <dbReference type="NCBI Taxonomy" id="1434071"/>
    <lineage>
        <taxon>Bacteria</taxon>
        <taxon>Pseudomonadati</taxon>
        <taxon>Pseudomonadota</taxon>
        <taxon>Gammaproteobacteria</taxon>
        <taxon>Alteromonadales</taxon>
        <taxon>Idiomarinaceae</taxon>
        <taxon>Aliidiomarina</taxon>
    </lineage>
</organism>
<keyword evidence="1" id="KW-0732">Signal</keyword>
<dbReference type="RefSeq" id="WP_126764825.1">
    <property type="nucleotide sequence ID" value="NZ_PIPJ01000001.1"/>
</dbReference>